<protein>
    <submittedName>
        <fullName evidence="2">Uncharacterized protein</fullName>
    </submittedName>
</protein>
<feature type="compositionally biased region" description="Polar residues" evidence="1">
    <location>
        <begin position="279"/>
        <end position="338"/>
    </location>
</feature>
<evidence type="ECO:0000313" key="3">
    <source>
        <dbReference type="Proteomes" id="UP000191672"/>
    </source>
</evidence>
<evidence type="ECO:0000313" key="2">
    <source>
        <dbReference type="EMBL" id="OQD83790.1"/>
    </source>
</evidence>
<sequence>MFENDRLMGAILAAQPEIQLDFDLIAELYGGSATPRTVQSKMNKSRRIGESMLAAHKEKILTRKTPVQNKRAWIHENTQIEDQIVASLENLGSVKEHLGREKTLMESLPADLPAFRNKKRKTERTSRLSEYLTDADNPEVHHIDVVDLSSDHEDIEKNKRTMKADHGFNNWPHWTSEGEPDEPADFSWNGKHGQNAQADQGILSNWGTQTKETVSSWGTRPNREAQNDWGNQHSWNEESNHQGKQSSSGSLPAWGTEAYQNAGNKRETRRLSHRDNPLTAHQSQQRQEYGWSAPSTANHSRNSTRYIGSTSPHHWNRPASQFARSVSQQNEENMSNEW</sequence>
<dbReference type="AlphaFoldDB" id="A0A1V6Q3E4"/>
<comment type="caution">
    <text evidence="2">The sequence shown here is derived from an EMBL/GenBank/DDBJ whole genome shotgun (WGS) entry which is preliminary data.</text>
</comment>
<feature type="compositionally biased region" description="Polar residues" evidence="1">
    <location>
        <begin position="192"/>
        <end position="219"/>
    </location>
</feature>
<feature type="region of interest" description="Disordered" evidence="1">
    <location>
        <begin position="163"/>
        <end position="338"/>
    </location>
</feature>
<dbReference type="EMBL" id="MDYN01000015">
    <property type="protein sequence ID" value="OQD83790.1"/>
    <property type="molecule type" value="Genomic_DNA"/>
</dbReference>
<reference evidence="3" key="1">
    <citation type="journal article" date="2017" name="Nat. Microbiol.">
        <title>Global analysis of biosynthetic gene clusters reveals vast potential of secondary metabolite production in Penicillium species.</title>
        <authorList>
            <person name="Nielsen J.C."/>
            <person name="Grijseels S."/>
            <person name="Prigent S."/>
            <person name="Ji B."/>
            <person name="Dainat J."/>
            <person name="Nielsen K.F."/>
            <person name="Frisvad J.C."/>
            <person name="Workman M."/>
            <person name="Nielsen J."/>
        </authorList>
    </citation>
    <scope>NUCLEOTIDE SEQUENCE [LARGE SCALE GENOMIC DNA]</scope>
    <source>
        <strain evidence="3">IBT 31811</strain>
    </source>
</reference>
<feature type="compositionally biased region" description="Basic and acidic residues" evidence="1">
    <location>
        <begin position="264"/>
        <end position="276"/>
    </location>
</feature>
<evidence type="ECO:0000256" key="1">
    <source>
        <dbReference type="SAM" id="MobiDB-lite"/>
    </source>
</evidence>
<gene>
    <name evidence="2" type="ORF">PENANT_c015G11822</name>
</gene>
<organism evidence="2 3">
    <name type="scientific">Penicillium antarcticum</name>
    <dbReference type="NCBI Taxonomy" id="416450"/>
    <lineage>
        <taxon>Eukaryota</taxon>
        <taxon>Fungi</taxon>
        <taxon>Dikarya</taxon>
        <taxon>Ascomycota</taxon>
        <taxon>Pezizomycotina</taxon>
        <taxon>Eurotiomycetes</taxon>
        <taxon>Eurotiomycetidae</taxon>
        <taxon>Eurotiales</taxon>
        <taxon>Aspergillaceae</taxon>
        <taxon>Penicillium</taxon>
    </lineage>
</organism>
<proteinExistence type="predicted"/>
<accession>A0A1V6Q3E4</accession>
<dbReference type="Proteomes" id="UP000191672">
    <property type="component" value="Unassembled WGS sequence"/>
</dbReference>
<keyword evidence="3" id="KW-1185">Reference proteome</keyword>
<name>A0A1V6Q3E4_9EURO</name>